<gene>
    <name evidence="2" type="ORF">ERS852408_02110</name>
</gene>
<feature type="domain" description="Bro-N" evidence="1">
    <location>
        <begin position="12"/>
        <end position="112"/>
    </location>
</feature>
<dbReference type="EMBL" id="CYYM01000013">
    <property type="protein sequence ID" value="CUO41579.1"/>
    <property type="molecule type" value="Genomic_DNA"/>
</dbReference>
<dbReference type="InterPro" id="IPR003497">
    <property type="entry name" value="BRO_N_domain"/>
</dbReference>
<dbReference type="Pfam" id="PF02498">
    <property type="entry name" value="Bro-N"/>
    <property type="match status" value="1"/>
</dbReference>
<dbReference type="RefSeq" id="WP_226852932.1">
    <property type="nucleotide sequence ID" value="NZ_CYYM01000013.1"/>
</dbReference>
<dbReference type="SMART" id="SM01040">
    <property type="entry name" value="Bro-N"/>
    <property type="match status" value="1"/>
</dbReference>
<accession>A0A174EYK0</accession>
<name>A0A174EYK0_9FIRM</name>
<organism evidence="2 3">
    <name type="scientific">Dorea longicatena</name>
    <dbReference type="NCBI Taxonomy" id="88431"/>
    <lineage>
        <taxon>Bacteria</taxon>
        <taxon>Bacillati</taxon>
        <taxon>Bacillota</taxon>
        <taxon>Clostridia</taxon>
        <taxon>Lachnospirales</taxon>
        <taxon>Lachnospiraceae</taxon>
        <taxon>Dorea</taxon>
    </lineage>
</organism>
<protein>
    <submittedName>
        <fullName evidence="2">Uncharacterized phage-encoded protein</fullName>
    </submittedName>
</protein>
<dbReference type="Proteomes" id="UP000095380">
    <property type="component" value="Unassembled WGS sequence"/>
</dbReference>
<dbReference type="InterPro" id="IPR005039">
    <property type="entry name" value="Ant_C"/>
</dbReference>
<reference evidence="2 3" key="1">
    <citation type="submission" date="2015-09" db="EMBL/GenBank/DDBJ databases">
        <authorList>
            <consortium name="Pathogen Informatics"/>
        </authorList>
    </citation>
    <scope>NUCLEOTIDE SEQUENCE [LARGE SCALE GENOMIC DNA]</scope>
    <source>
        <strain evidence="2 3">2789STDY5608851</strain>
    </source>
</reference>
<dbReference type="AlphaFoldDB" id="A0A174EYK0"/>
<evidence type="ECO:0000313" key="2">
    <source>
        <dbReference type="EMBL" id="CUO41579.1"/>
    </source>
</evidence>
<dbReference type="GO" id="GO:0003677">
    <property type="term" value="F:DNA binding"/>
    <property type="evidence" value="ECO:0007669"/>
    <property type="project" value="InterPro"/>
</dbReference>
<proteinExistence type="predicted"/>
<evidence type="ECO:0000313" key="3">
    <source>
        <dbReference type="Proteomes" id="UP000095380"/>
    </source>
</evidence>
<sequence>MEKRMEKTDYKITEFHNSEFGSIRMIEDGGRLLFSGIDVAFALGYAKPRNAINVHCKGALKRGVLTSGGVQPMIFIPEGDVYRLITKSRLKSAQNFEKWVFDEVLPAIRKTGGYLETDLLDRVKDNPELLLEFAERLLAENNRNRELQNRVKDMQPKADYYDHFMITGECTNIRTTAKEIEFPERKFVKLLLNRGFLYRSPSGTLLPYAVEKNNDLFIVKDYFNNGHLGSQTLVTPKGKEFFKALCAEEE</sequence>
<dbReference type="Pfam" id="PF03374">
    <property type="entry name" value="ANT"/>
    <property type="match status" value="1"/>
</dbReference>
<evidence type="ECO:0000259" key="1">
    <source>
        <dbReference type="PROSITE" id="PS51750"/>
    </source>
</evidence>
<dbReference type="PANTHER" id="PTHR36180:SF2">
    <property type="entry name" value="BRO FAMILY PROTEIN"/>
    <property type="match status" value="1"/>
</dbReference>
<dbReference type="PANTHER" id="PTHR36180">
    <property type="entry name" value="DNA-BINDING PROTEIN-RELATED-RELATED"/>
    <property type="match status" value="1"/>
</dbReference>
<dbReference type="PROSITE" id="PS51750">
    <property type="entry name" value="BRO_N"/>
    <property type="match status" value="1"/>
</dbReference>